<dbReference type="InterPro" id="IPR007568">
    <property type="entry name" value="RTA1"/>
</dbReference>
<feature type="transmembrane region" description="Helical" evidence="5">
    <location>
        <begin position="203"/>
        <end position="224"/>
    </location>
</feature>
<evidence type="ECO:0000256" key="5">
    <source>
        <dbReference type="SAM" id="Phobius"/>
    </source>
</evidence>
<dbReference type="EMBL" id="JASNWA010000009">
    <property type="protein sequence ID" value="KAK3170308.1"/>
    <property type="molecule type" value="Genomic_DNA"/>
</dbReference>
<organism evidence="6 7">
    <name type="scientific">Lepraria neglecta</name>
    <dbReference type="NCBI Taxonomy" id="209136"/>
    <lineage>
        <taxon>Eukaryota</taxon>
        <taxon>Fungi</taxon>
        <taxon>Dikarya</taxon>
        <taxon>Ascomycota</taxon>
        <taxon>Pezizomycotina</taxon>
        <taxon>Lecanoromycetes</taxon>
        <taxon>OSLEUM clade</taxon>
        <taxon>Lecanoromycetidae</taxon>
        <taxon>Lecanorales</taxon>
        <taxon>Lecanorineae</taxon>
        <taxon>Stereocaulaceae</taxon>
        <taxon>Lepraria</taxon>
    </lineage>
</organism>
<keyword evidence="4 5" id="KW-0472">Membrane</keyword>
<keyword evidence="3 5" id="KW-1133">Transmembrane helix</keyword>
<evidence type="ECO:0000313" key="6">
    <source>
        <dbReference type="EMBL" id="KAK3170308.1"/>
    </source>
</evidence>
<accession>A0AAE0DKG1</accession>
<feature type="transmembrane region" description="Helical" evidence="5">
    <location>
        <begin position="59"/>
        <end position="78"/>
    </location>
</feature>
<proteinExistence type="predicted"/>
<evidence type="ECO:0000313" key="7">
    <source>
        <dbReference type="Proteomes" id="UP001276659"/>
    </source>
</evidence>
<evidence type="ECO:0000256" key="3">
    <source>
        <dbReference type="ARBA" id="ARBA00022989"/>
    </source>
</evidence>
<dbReference type="Pfam" id="PF04479">
    <property type="entry name" value="RTA1"/>
    <property type="match status" value="1"/>
</dbReference>
<comment type="subcellular location">
    <subcellularLocation>
        <location evidence="1">Membrane</location>
        <topology evidence="1">Multi-pass membrane protein</topology>
    </subcellularLocation>
</comment>
<evidence type="ECO:0000256" key="2">
    <source>
        <dbReference type="ARBA" id="ARBA00022692"/>
    </source>
</evidence>
<dbReference type="PANTHER" id="PTHR31465:SF9">
    <property type="entry name" value="SPHINGOID LONG-CHAIN BASE TRANSPORTER RSB1"/>
    <property type="match status" value="1"/>
</dbReference>
<sequence>MGLIANPIIPDADCTLTTCSLLQAHFQYIPSLAGNALYLAIFALLLPIQIFLGIRYRTWGYLAGMIGGLILEILGYVGRVQMHSNPFIDNPFLIIYLCLARIIVVFGTSISHFRPAIYTITFICCDFFSLVLQAAGGAIASGANTPSSDQMGINIMIAGLSTQVASLALFMALCAEFAFRAYKRPYDWDPKYSALRGTRKFKGFLFALTLATLTIFTRSCFRVAELSQGFHGKLANQQISFMILEGAMIVIACTCLTLCHPGIAFQGNWKDADFVLRRRKGGVVMDLDSVREKEVEGVESGGES</sequence>
<name>A0AAE0DKG1_9LECA</name>
<feature type="transmembrane region" description="Helical" evidence="5">
    <location>
        <begin position="239"/>
        <end position="259"/>
    </location>
</feature>
<dbReference type="PANTHER" id="PTHR31465">
    <property type="entry name" value="PROTEIN RTA1-RELATED"/>
    <property type="match status" value="1"/>
</dbReference>
<reference evidence="6" key="1">
    <citation type="submission" date="2022-11" db="EMBL/GenBank/DDBJ databases">
        <title>Chromosomal genome sequence assembly and mating type (MAT) locus characterization of the leprose asexual lichenized fungus Lepraria neglecta (Nyl.) Erichsen.</title>
        <authorList>
            <person name="Allen J.L."/>
            <person name="Pfeffer B."/>
        </authorList>
    </citation>
    <scope>NUCLEOTIDE SEQUENCE</scope>
    <source>
        <strain evidence="6">Allen 5258</strain>
    </source>
</reference>
<evidence type="ECO:0000256" key="4">
    <source>
        <dbReference type="ARBA" id="ARBA00023136"/>
    </source>
</evidence>
<dbReference type="GO" id="GO:0005886">
    <property type="term" value="C:plasma membrane"/>
    <property type="evidence" value="ECO:0007669"/>
    <property type="project" value="TreeGrafter"/>
</dbReference>
<keyword evidence="7" id="KW-1185">Reference proteome</keyword>
<evidence type="ECO:0008006" key="8">
    <source>
        <dbReference type="Google" id="ProtNLM"/>
    </source>
</evidence>
<feature type="transmembrane region" description="Helical" evidence="5">
    <location>
        <begin position="117"/>
        <end position="143"/>
    </location>
</feature>
<dbReference type="GO" id="GO:0000324">
    <property type="term" value="C:fungal-type vacuole"/>
    <property type="evidence" value="ECO:0007669"/>
    <property type="project" value="TreeGrafter"/>
</dbReference>
<dbReference type="Proteomes" id="UP001276659">
    <property type="component" value="Unassembled WGS sequence"/>
</dbReference>
<feature type="transmembrane region" description="Helical" evidence="5">
    <location>
        <begin position="32"/>
        <end position="52"/>
    </location>
</feature>
<protein>
    <recommendedName>
        <fullName evidence="8">RTA1-domain-containing protein</fullName>
    </recommendedName>
</protein>
<feature type="transmembrane region" description="Helical" evidence="5">
    <location>
        <begin position="155"/>
        <end position="182"/>
    </location>
</feature>
<feature type="transmembrane region" description="Helical" evidence="5">
    <location>
        <begin position="90"/>
        <end position="110"/>
    </location>
</feature>
<comment type="caution">
    <text evidence="6">The sequence shown here is derived from an EMBL/GenBank/DDBJ whole genome shotgun (WGS) entry which is preliminary data.</text>
</comment>
<evidence type="ECO:0000256" key="1">
    <source>
        <dbReference type="ARBA" id="ARBA00004141"/>
    </source>
</evidence>
<keyword evidence="2 5" id="KW-0812">Transmembrane</keyword>
<gene>
    <name evidence="6" type="ORF">OEA41_009695</name>
</gene>
<dbReference type="AlphaFoldDB" id="A0AAE0DKG1"/>